<dbReference type="RefSeq" id="WP_211532190.1">
    <property type="nucleotide sequence ID" value="NZ_CP058560.1"/>
</dbReference>
<organism evidence="2 3">
    <name type="scientific">Methanobacterium alkalithermotolerans</name>
    <dbReference type="NCBI Taxonomy" id="2731220"/>
    <lineage>
        <taxon>Archaea</taxon>
        <taxon>Methanobacteriati</taxon>
        <taxon>Methanobacteriota</taxon>
        <taxon>Methanomada group</taxon>
        <taxon>Methanobacteria</taxon>
        <taxon>Methanobacteriales</taxon>
        <taxon>Methanobacteriaceae</taxon>
        <taxon>Methanobacterium</taxon>
    </lineage>
</organism>
<evidence type="ECO:0000313" key="3">
    <source>
        <dbReference type="Proteomes" id="UP000681041"/>
    </source>
</evidence>
<keyword evidence="1" id="KW-0472">Membrane</keyword>
<keyword evidence="1" id="KW-0812">Transmembrane</keyword>
<sequence>MVYIGPTLFGFILGFILGTRIKSDKDSKIKFPISTYLVVLLVALFMAWQLGPFPYYTDSIIASGFFATIIGIIAGKVILGR</sequence>
<dbReference type="GeneID" id="64820171"/>
<dbReference type="OrthoDB" id="82319at2157"/>
<accession>A0A8T8K452</accession>
<feature type="transmembrane region" description="Helical" evidence="1">
    <location>
        <begin position="60"/>
        <end position="79"/>
    </location>
</feature>
<evidence type="ECO:0000313" key="2">
    <source>
        <dbReference type="EMBL" id="QUH23234.1"/>
    </source>
</evidence>
<keyword evidence="1" id="KW-1133">Transmembrane helix</keyword>
<protein>
    <submittedName>
        <fullName evidence="2">Energy-converting hydrogenase B subunit J</fullName>
    </submittedName>
</protein>
<feature type="transmembrane region" description="Helical" evidence="1">
    <location>
        <begin position="29"/>
        <end position="48"/>
    </location>
</feature>
<dbReference type="AlphaFoldDB" id="A0A8T8K452"/>
<evidence type="ECO:0000256" key="1">
    <source>
        <dbReference type="SAM" id="Phobius"/>
    </source>
</evidence>
<dbReference type="EMBL" id="CP058560">
    <property type="protein sequence ID" value="QUH23234.1"/>
    <property type="molecule type" value="Genomic_DNA"/>
</dbReference>
<dbReference type="Proteomes" id="UP000681041">
    <property type="component" value="Chromosome"/>
</dbReference>
<proteinExistence type="predicted"/>
<name>A0A8T8K452_9EURY</name>
<dbReference type="KEGG" id="meme:HYG87_05360"/>
<feature type="transmembrane region" description="Helical" evidence="1">
    <location>
        <begin position="6"/>
        <end position="22"/>
    </location>
</feature>
<reference evidence="2" key="1">
    <citation type="submission" date="2020-07" db="EMBL/GenBank/DDBJ databases">
        <title>Methanobacterium. sp. MethCan genome.</title>
        <authorList>
            <person name="Postec A."/>
            <person name="Quemeneur M."/>
        </authorList>
    </citation>
    <scope>NUCLEOTIDE SEQUENCE</scope>
    <source>
        <strain evidence="2">MethCAN</strain>
    </source>
</reference>
<keyword evidence="3" id="KW-1185">Reference proteome</keyword>
<gene>
    <name evidence="2" type="ORF">HYG87_05360</name>
</gene>